<accession>A0A1L4D007</accession>
<dbReference type="Gene3D" id="2.80.10.50">
    <property type="match status" value="1"/>
</dbReference>
<dbReference type="EMBL" id="CP017834">
    <property type="protein sequence ID" value="APJ03535.1"/>
    <property type="molecule type" value="Genomic_DNA"/>
</dbReference>
<dbReference type="KEGG" id="saqi:AXG55_06295"/>
<name>A0A1L4D007_9BACT</name>
<evidence type="ECO:0000313" key="1">
    <source>
        <dbReference type="EMBL" id="APJ03535.1"/>
    </source>
</evidence>
<evidence type="ECO:0000313" key="2">
    <source>
        <dbReference type="Proteomes" id="UP000184731"/>
    </source>
</evidence>
<protein>
    <submittedName>
        <fullName evidence="1">Uncharacterized protein</fullName>
    </submittedName>
</protein>
<dbReference type="OrthoDB" id="5287196at2"/>
<proteinExistence type="predicted"/>
<gene>
    <name evidence="1" type="ORF">AXG55_06295</name>
</gene>
<dbReference type="STRING" id="1915309.AXG55_06295"/>
<reference evidence="1 2" key="1">
    <citation type="submission" date="2016-10" db="EMBL/GenBank/DDBJ databases">
        <title>Silvanigrella aquatica sp. nov., isolated from a freshwater lake located in the Black Forest, Germany, description of Silvanigrellaceae fam. nov., Silvanigrellales ord. nov., reclassification of the order Bdellovibrionales in the class Oligoflexia, reclassification of the families Bacteriovoracaceae and Halobacteriovoraceae in the new order Bacteriovoracales ord. nov., and reclassification of the family Pseudobacteriovoracaceae in the order Oligoflexiales.</title>
        <authorList>
            <person name="Hahn M.W."/>
            <person name="Schmidt J."/>
            <person name="Koll U."/>
            <person name="Rohde M."/>
            <person name="Verbag S."/>
            <person name="Pitt A."/>
            <person name="Nakai R."/>
            <person name="Naganuma T."/>
            <person name="Lang E."/>
        </authorList>
    </citation>
    <scope>NUCLEOTIDE SEQUENCE [LARGE SCALE GENOMIC DNA]</scope>
    <source>
        <strain evidence="1 2">MWH-Nonnen-W8red</strain>
    </source>
</reference>
<dbReference type="AlphaFoldDB" id="A0A1L4D007"/>
<dbReference type="PROSITE" id="PS51257">
    <property type="entry name" value="PROKAR_LIPOPROTEIN"/>
    <property type="match status" value="1"/>
</dbReference>
<organism evidence="1 2">
    <name type="scientific">Silvanigrella aquatica</name>
    <dbReference type="NCBI Taxonomy" id="1915309"/>
    <lineage>
        <taxon>Bacteria</taxon>
        <taxon>Pseudomonadati</taxon>
        <taxon>Bdellovibrionota</taxon>
        <taxon>Oligoflexia</taxon>
        <taxon>Silvanigrellales</taxon>
        <taxon>Silvanigrellaceae</taxon>
        <taxon>Silvanigrella</taxon>
    </lineage>
</organism>
<dbReference type="Proteomes" id="UP000184731">
    <property type="component" value="Chromosome"/>
</dbReference>
<sequence length="715" mass="78587">MIELIKKIGFVLLAFVFAISCNKKTEFIRGNNSIESMTYKEVKVAVINGTKSTQNNKLNSDSSFTQMKINMQCNSVYPDGTNLNQNDIMISNQKNTFDLVKGKSCQISLKEITIGGVVFNSVNSSMLNFTISPTIISPNTKALAYVDSNNNQYYIAANADGTQINIQYATLQADAENIPINIIQANPVTVSVSGVSVPVLNNLNLFGLASINGSSPTLTLYGTANGFTSCKMILSSSLNTPISSNWNIVDTIYKAATVDNKTVFDCTNFVYGVMNNFIQYANNSWVMIFENHLTNNLLSSYVYKNLNANLDKKYSFGLDTSFGNNGFFSIDIPTLVVFDARIILNSNNELSISNTYIDKKVFNFNLGKLDPNNPQASIIKILAKLGDANLEIKGMQSIMLSDNSTILAYAYNRSPLYLVKYKASGEIDTSFGTQGTITYSLNQDQYMYIDSLQIKKLANDNFIIQVAAYNGRNYDILMGYYIKFLANGAVDISFGKNGVTNTISLPHKNSSISDFIILKDSSLANISYSTLSHNHQVIIVKNKADGSLDTAFAKNGVFTEILTTASSDDDSYDSNIVEGTNGSLIYAVDSEKCPYISKLNNLGAYDKTYKSNIQNSLICNTLLGLLRIKTLSDGTLNGTGAIMDSTNPDIFKLILIKIKPDGTFDQSFAENGIYIDNISKNKEYGLDFVLTSDNKMYLIGADSVSSKILVSRYNL</sequence>
<dbReference type="RefSeq" id="WP_148697274.1">
    <property type="nucleotide sequence ID" value="NZ_CP017834.1"/>
</dbReference>
<keyword evidence="2" id="KW-1185">Reference proteome</keyword>